<proteinExistence type="predicted"/>
<dbReference type="Proteomes" id="UP001066276">
    <property type="component" value="Chromosome 6"/>
</dbReference>
<sequence>MLTRAADGASNNAEWVEASNYTDNGRGQATTRIGGGMVDIRAQDKSNDGVKYTYGRGVERGTTVQTPGGGNQQQGQGDLVPCSMCFTLYIVYIYLY</sequence>
<keyword evidence="2" id="KW-1185">Reference proteome</keyword>
<reference evidence="1" key="1">
    <citation type="journal article" date="2022" name="bioRxiv">
        <title>Sequencing and chromosome-scale assembly of the giantPleurodeles waltlgenome.</title>
        <authorList>
            <person name="Brown T."/>
            <person name="Elewa A."/>
            <person name="Iarovenko S."/>
            <person name="Subramanian E."/>
            <person name="Araus A.J."/>
            <person name="Petzold A."/>
            <person name="Susuki M."/>
            <person name="Suzuki K.-i.T."/>
            <person name="Hayashi T."/>
            <person name="Toyoda A."/>
            <person name="Oliveira C."/>
            <person name="Osipova E."/>
            <person name="Leigh N.D."/>
            <person name="Simon A."/>
            <person name="Yun M.H."/>
        </authorList>
    </citation>
    <scope>NUCLEOTIDE SEQUENCE</scope>
    <source>
        <strain evidence="1">20211129_DDA</strain>
        <tissue evidence="1">Liver</tissue>
    </source>
</reference>
<dbReference type="AlphaFoldDB" id="A0AAV7QDC3"/>
<accession>A0AAV7QDC3</accession>
<dbReference type="EMBL" id="JANPWB010000010">
    <property type="protein sequence ID" value="KAJ1136160.1"/>
    <property type="molecule type" value="Genomic_DNA"/>
</dbReference>
<protein>
    <submittedName>
        <fullName evidence="1">Uncharacterized protein</fullName>
    </submittedName>
</protein>
<gene>
    <name evidence="1" type="ORF">NDU88_002578</name>
</gene>
<evidence type="ECO:0000313" key="2">
    <source>
        <dbReference type="Proteomes" id="UP001066276"/>
    </source>
</evidence>
<organism evidence="1 2">
    <name type="scientific">Pleurodeles waltl</name>
    <name type="common">Iberian ribbed newt</name>
    <dbReference type="NCBI Taxonomy" id="8319"/>
    <lineage>
        <taxon>Eukaryota</taxon>
        <taxon>Metazoa</taxon>
        <taxon>Chordata</taxon>
        <taxon>Craniata</taxon>
        <taxon>Vertebrata</taxon>
        <taxon>Euteleostomi</taxon>
        <taxon>Amphibia</taxon>
        <taxon>Batrachia</taxon>
        <taxon>Caudata</taxon>
        <taxon>Salamandroidea</taxon>
        <taxon>Salamandridae</taxon>
        <taxon>Pleurodelinae</taxon>
        <taxon>Pleurodeles</taxon>
    </lineage>
</organism>
<comment type="caution">
    <text evidence="1">The sequence shown here is derived from an EMBL/GenBank/DDBJ whole genome shotgun (WGS) entry which is preliminary data.</text>
</comment>
<evidence type="ECO:0000313" key="1">
    <source>
        <dbReference type="EMBL" id="KAJ1136160.1"/>
    </source>
</evidence>
<name>A0AAV7QDC3_PLEWA</name>